<evidence type="ECO:0000256" key="2">
    <source>
        <dbReference type="ARBA" id="ARBA00023315"/>
    </source>
</evidence>
<dbReference type="InterPro" id="IPR016181">
    <property type="entry name" value="Acyl_CoA_acyltransferase"/>
</dbReference>
<accession>A0A516SI88</accession>
<organism evidence="4 5">
    <name type="scientific">Chitinimonas arctica</name>
    <dbReference type="NCBI Taxonomy" id="2594795"/>
    <lineage>
        <taxon>Bacteria</taxon>
        <taxon>Pseudomonadati</taxon>
        <taxon>Pseudomonadota</taxon>
        <taxon>Betaproteobacteria</taxon>
        <taxon>Neisseriales</taxon>
        <taxon>Chitinibacteraceae</taxon>
        <taxon>Chitinimonas</taxon>
    </lineage>
</organism>
<dbReference type="SUPFAM" id="SSF55729">
    <property type="entry name" value="Acyl-CoA N-acyltransferases (Nat)"/>
    <property type="match status" value="1"/>
</dbReference>
<dbReference type="RefSeq" id="WP_144279244.1">
    <property type="nucleotide sequence ID" value="NZ_CP041730.1"/>
</dbReference>
<dbReference type="PANTHER" id="PTHR43877">
    <property type="entry name" value="AMINOALKYLPHOSPHONATE N-ACETYLTRANSFERASE-RELATED-RELATED"/>
    <property type="match status" value="1"/>
</dbReference>
<evidence type="ECO:0000256" key="1">
    <source>
        <dbReference type="ARBA" id="ARBA00022679"/>
    </source>
</evidence>
<sequence>MSLHCEIRPATRDDIATIADLADRIWRTHYPGIIPAEQIDYMLAQRYSHAALLAQIEAADQWFDLALIDGKPAGFAQYYRSAPDEIKLDKLYLLPELHGKGYGSRLIYHVKKQARQLGGKTLILSVNKHNKKAISAYQHSGFVIRDSVMIDIGGGFVMDDYVMAKTL</sequence>
<dbReference type="EMBL" id="CP041730">
    <property type="protein sequence ID" value="QDQ27856.1"/>
    <property type="molecule type" value="Genomic_DNA"/>
</dbReference>
<protein>
    <submittedName>
        <fullName evidence="4">N-acetyltransferase</fullName>
    </submittedName>
</protein>
<feature type="domain" description="N-acetyltransferase" evidence="3">
    <location>
        <begin position="5"/>
        <end position="167"/>
    </location>
</feature>
<dbReference type="PROSITE" id="PS51186">
    <property type="entry name" value="GNAT"/>
    <property type="match status" value="1"/>
</dbReference>
<gene>
    <name evidence="4" type="ORF">FNU76_16720</name>
</gene>
<dbReference type="KEGG" id="cari:FNU76_16720"/>
<keyword evidence="2" id="KW-0012">Acyltransferase</keyword>
<keyword evidence="1 4" id="KW-0808">Transferase</keyword>
<dbReference type="Proteomes" id="UP000317550">
    <property type="component" value="Chromosome"/>
</dbReference>
<reference evidence="5" key="1">
    <citation type="submission" date="2019-07" db="EMBL/GenBank/DDBJ databases">
        <title>Chitinimonas sp. nov., isolated from Ny-Alesund, arctica soil.</title>
        <authorList>
            <person name="Xu Q."/>
            <person name="Peng F."/>
        </authorList>
    </citation>
    <scope>NUCLEOTIDE SEQUENCE [LARGE SCALE GENOMIC DNA]</scope>
    <source>
        <strain evidence="5">R3-44</strain>
    </source>
</reference>
<dbReference type="GO" id="GO:0016747">
    <property type="term" value="F:acyltransferase activity, transferring groups other than amino-acyl groups"/>
    <property type="evidence" value="ECO:0007669"/>
    <property type="project" value="InterPro"/>
</dbReference>
<name>A0A516SI88_9NEIS</name>
<dbReference type="Pfam" id="PF00583">
    <property type="entry name" value="Acetyltransf_1"/>
    <property type="match status" value="1"/>
</dbReference>
<evidence type="ECO:0000259" key="3">
    <source>
        <dbReference type="PROSITE" id="PS51186"/>
    </source>
</evidence>
<evidence type="ECO:0000313" key="4">
    <source>
        <dbReference type="EMBL" id="QDQ27856.1"/>
    </source>
</evidence>
<keyword evidence="5" id="KW-1185">Reference proteome</keyword>
<evidence type="ECO:0000313" key="5">
    <source>
        <dbReference type="Proteomes" id="UP000317550"/>
    </source>
</evidence>
<dbReference type="CDD" id="cd04301">
    <property type="entry name" value="NAT_SF"/>
    <property type="match status" value="1"/>
</dbReference>
<proteinExistence type="predicted"/>
<dbReference type="InterPro" id="IPR050832">
    <property type="entry name" value="Bact_Acetyltransf"/>
</dbReference>
<dbReference type="AlphaFoldDB" id="A0A516SI88"/>
<dbReference type="InterPro" id="IPR000182">
    <property type="entry name" value="GNAT_dom"/>
</dbReference>
<dbReference type="Gene3D" id="3.40.630.30">
    <property type="match status" value="1"/>
</dbReference>
<dbReference type="OrthoDB" id="5243635at2"/>